<keyword evidence="3" id="KW-0732">Signal</keyword>
<evidence type="ECO:0000256" key="1">
    <source>
        <dbReference type="ARBA" id="ARBA00007074"/>
    </source>
</evidence>
<name>B0SQF2_LEPBP</name>
<evidence type="ECO:0000256" key="5">
    <source>
        <dbReference type="ARBA" id="ARBA00022807"/>
    </source>
</evidence>
<dbReference type="HOGENOM" id="CLU_648592_0_0_12"/>
<dbReference type="GO" id="GO:0006508">
    <property type="term" value="P:proteolysis"/>
    <property type="evidence" value="ECO:0007669"/>
    <property type="project" value="UniProtKB-KW"/>
</dbReference>
<dbReference type="PANTHER" id="PTHR47360">
    <property type="entry name" value="MUREIN DD-ENDOPEPTIDASE MEPS/MUREIN LD-CARBOXYPEPTIDASE"/>
    <property type="match status" value="1"/>
</dbReference>
<dbReference type="RefSeq" id="WP_012388489.1">
    <property type="nucleotide sequence ID" value="NC_010602.1"/>
</dbReference>
<evidence type="ECO:0000256" key="2">
    <source>
        <dbReference type="ARBA" id="ARBA00022670"/>
    </source>
</evidence>
<organism evidence="7 8">
    <name type="scientific">Leptospira biflexa serovar Patoc (strain Patoc 1 / ATCC 23582 / Paris)</name>
    <dbReference type="NCBI Taxonomy" id="456481"/>
    <lineage>
        <taxon>Bacteria</taxon>
        <taxon>Pseudomonadati</taxon>
        <taxon>Spirochaetota</taxon>
        <taxon>Spirochaetia</taxon>
        <taxon>Leptospirales</taxon>
        <taxon>Leptospiraceae</taxon>
        <taxon>Leptospira</taxon>
    </lineage>
</organism>
<dbReference type="InterPro" id="IPR052062">
    <property type="entry name" value="Murein_DD/LD_carboxypeptidase"/>
</dbReference>
<dbReference type="Proteomes" id="UP000001847">
    <property type="component" value="Chromosome I"/>
</dbReference>
<dbReference type="BioCyc" id="LBIF456481:LEPBI_RS07385-MONOMER"/>
<reference evidence="7 8" key="1">
    <citation type="journal article" date="2008" name="PLoS ONE">
        <title>Genome sequence of the saprophyte Leptospira biflexa provides insights into the evolution of Leptospira and the pathogenesis of leptospirosis.</title>
        <authorList>
            <person name="Picardeau M."/>
            <person name="Bulach D.M."/>
            <person name="Bouchier C."/>
            <person name="Zuerner R.L."/>
            <person name="Zidane N."/>
            <person name="Wilson P.J."/>
            <person name="Creno S."/>
            <person name="Kuczek E.S."/>
            <person name="Bommezzadri S."/>
            <person name="Davis J.C."/>
            <person name="McGrath A."/>
            <person name="Johnson M.J."/>
            <person name="Boursaux-Eude C."/>
            <person name="Seemann T."/>
            <person name="Rouy Z."/>
            <person name="Coppel R.L."/>
            <person name="Rood J.I."/>
            <person name="Lajus A."/>
            <person name="Davies J.K."/>
            <person name="Medigue C."/>
            <person name="Adler B."/>
        </authorList>
    </citation>
    <scope>NUCLEOTIDE SEQUENCE [LARGE SCALE GENOMIC DNA]</scope>
    <source>
        <strain evidence="8">Patoc 1 / ATCC 23582 / Paris</strain>
    </source>
</reference>
<dbReference type="PANTHER" id="PTHR47360:SF1">
    <property type="entry name" value="ENDOPEPTIDASE NLPC-RELATED"/>
    <property type="match status" value="1"/>
</dbReference>
<keyword evidence="4" id="KW-0378">Hydrolase</keyword>
<keyword evidence="2" id="KW-0645">Protease</keyword>
<accession>B0SQF2</accession>
<dbReference type="PROSITE" id="PS51935">
    <property type="entry name" value="NLPC_P60"/>
    <property type="match status" value="1"/>
</dbReference>
<keyword evidence="8" id="KW-1185">Reference proteome</keyword>
<dbReference type="SUPFAM" id="SSF54001">
    <property type="entry name" value="Cysteine proteinases"/>
    <property type="match status" value="1"/>
</dbReference>
<dbReference type="AlphaFoldDB" id="B0SQF2"/>
<keyword evidence="5" id="KW-0788">Thiol protease</keyword>
<keyword evidence="7" id="KW-0449">Lipoprotein</keyword>
<dbReference type="InterPro" id="IPR000064">
    <property type="entry name" value="NLP_P60_dom"/>
</dbReference>
<comment type="similarity">
    <text evidence="1">Belongs to the peptidase C40 family.</text>
</comment>
<feature type="domain" description="NlpC/P60" evidence="6">
    <location>
        <begin position="288"/>
        <end position="416"/>
    </location>
</feature>
<dbReference type="KEGG" id="lbi:LEPBI_I1503"/>
<evidence type="ECO:0000256" key="3">
    <source>
        <dbReference type="ARBA" id="ARBA00022729"/>
    </source>
</evidence>
<evidence type="ECO:0000313" key="8">
    <source>
        <dbReference type="Proteomes" id="UP000001847"/>
    </source>
</evidence>
<evidence type="ECO:0000256" key="4">
    <source>
        <dbReference type="ARBA" id="ARBA00022801"/>
    </source>
</evidence>
<dbReference type="STRING" id="456481.LEPBI_I1503"/>
<dbReference type="OrthoDB" id="9813368at2"/>
<dbReference type="GO" id="GO:0008234">
    <property type="term" value="F:cysteine-type peptidase activity"/>
    <property type="evidence" value="ECO:0007669"/>
    <property type="project" value="UniProtKB-KW"/>
</dbReference>
<evidence type="ECO:0000259" key="6">
    <source>
        <dbReference type="PROSITE" id="PS51935"/>
    </source>
</evidence>
<dbReference type="InterPro" id="IPR038765">
    <property type="entry name" value="Papain-like_cys_pep_sf"/>
</dbReference>
<evidence type="ECO:0000313" key="7">
    <source>
        <dbReference type="EMBL" id="ABZ97610.1"/>
    </source>
</evidence>
<protein>
    <submittedName>
        <fullName evidence="7">Putative lipoprotein putative signal peptide</fullName>
    </submittedName>
</protein>
<dbReference type="EMBL" id="CP000786">
    <property type="protein sequence ID" value="ABZ97610.1"/>
    <property type="molecule type" value="Genomic_DNA"/>
</dbReference>
<proteinExistence type="inferred from homology"/>
<gene>
    <name evidence="7" type="ordered locus">LEPBI_I1503</name>
</gene>
<dbReference type="Gene3D" id="3.90.1720.10">
    <property type="entry name" value="endopeptidase domain like (from Nostoc punctiforme)"/>
    <property type="match status" value="1"/>
</dbReference>
<sequence length="420" mass="48226">MSLVPFIRSFIRTYLFLGFLLPSVLFAQNLDSLLESGYNKQETLLIRSEIRKKLGDRTNQKEIQNIIQSLRVWAVFESMPATEFALEVERFVILADHGYQWEETEDLIPYFITAKPNKTEIPYLGKFYREMKLSQVPEDEILQFFQIAKKRRWSGDTVFVAGRFYVLLRKSEPNSSLIFNVLENKLPKKITSLSSEKQKKLFSEFKAESKADPNESNWKLVVEDILAVLSGKNSLNDFKVSDRRTEIIWNEEGEWITKERPRLDPSLIFIEEQSNQTTVTTTNEGQKESKRKLVDPVGRQWVGTPYLYGGYSKRGIDCSGLTKSILTDPKIGMKGKAIPRSAKDQSLIGKFVPREKQTIGNLVFFSASPNAKKITHVGLVLDNGNFIHASTSRGVVVQSLEEKWWKERYVTGRDIFTGNN</sequence>
<dbReference type="Pfam" id="PF00877">
    <property type="entry name" value="NLPC_P60"/>
    <property type="match status" value="1"/>
</dbReference>